<sequence>MECFKTWAKESGITTFGTLIKETTTSGNGLFSSQAINKDIEVVQIPSQLVLSSKRVLQDNEEFSDLVYNYYMKRHNITLLEAKKMAVDQDRTILCLFLIYYRFFNENTKWKPYMDILPTLEFFQKTHVLFNPGIVKGTCLENSVRSKISSLERELEEINQYWPTRIELDMYLWADCTVWSRVVGITETEIVLVPYFDLANHSLNESNIRWELTDDEGLVLVTTKDIKTQDEELTLFYGSKPNQELLFLHGFCIQDNPETSRITIPLMPFLDLSDPVDISKIQWLKSVGAKPILTLMGSSTSNLDPLVADGWTVDSVAALYLIALTEDEGLCFSSMDLQIHGRPVKDLNELYACAKGLDLFPLIQLRAVVLLTNALEYHLNMNIEHEVDQDGSGPLLAHTSIYRIEERTIMQRAQTQLGHLQDELLKNKVVLSYLQEQQ</sequence>
<dbReference type="InterPro" id="IPR046341">
    <property type="entry name" value="SET_dom_sf"/>
</dbReference>
<dbReference type="Pfam" id="PF00856">
    <property type="entry name" value="SET"/>
    <property type="match status" value="1"/>
</dbReference>
<gene>
    <name evidence="2" type="ORF">G6F64_010244</name>
</gene>
<keyword evidence="3" id="KW-1185">Reference proteome</keyword>
<proteinExistence type="predicted"/>
<dbReference type="InterPro" id="IPR001214">
    <property type="entry name" value="SET_dom"/>
</dbReference>
<protein>
    <recommendedName>
        <fullName evidence="1">SET domain-containing protein</fullName>
    </recommendedName>
</protein>
<organism evidence="2 3">
    <name type="scientific">Rhizopus oryzae</name>
    <name type="common">Mucormycosis agent</name>
    <name type="synonym">Rhizopus arrhizus var. delemar</name>
    <dbReference type="NCBI Taxonomy" id="64495"/>
    <lineage>
        <taxon>Eukaryota</taxon>
        <taxon>Fungi</taxon>
        <taxon>Fungi incertae sedis</taxon>
        <taxon>Mucoromycota</taxon>
        <taxon>Mucoromycotina</taxon>
        <taxon>Mucoromycetes</taxon>
        <taxon>Mucorales</taxon>
        <taxon>Mucorineae</taxon>
        <taxon>Rhizopodaceae</taxon>
        <taxon>Rhizopus</taxon>
    </lineage>
</organism>
<dbReference type="SUPFAM" id="SSF82199">
    <property type="entry name" value="SET domain"/>
    <property type="match status" value="1"/>
</dbReference>
<evidence type="ECO:0000313" key="3">
    <source>
        <dbReference type="Proteomes" id="UP000716291"/>
    </source>
</evidence>
<dbReference type="CDD" id="cd10527">
    <property type="entry name" value="SET_LSMT"/>
    <property type="match status" value="1"/>
</dbReference>
<comment type="caution">
    <text evidence="2">The sequence shown here is derived from an EMBL/GenBank/DDBJ whole genome shotgun (WGS) entry which is preliminary data.</text>
</comment>
<dbReference type="PANTHER" id="PTHR13271:SF76">
    <property type="entry name" value="SET DOMAIN-CONTAINING PROTEIN 8"/>
    <property type="match status" value="1"/>
</dbReference>
<accession>A0A9P6X1L8</accession>
<dbReference type="GO" id="GO:0005634">
    <property type="term" value="C:nucleus"/>
    <property type="evidence" value="ECO:0007669"/>
    <property type="project" value="TreeGrafter"/>
</dbReference>
<evidence type="ECO:0000313" key="2">
    <source>
        <dbReference type="EMBL" id="KAG1303242.1"/>
    </source>
</evidence>
<reference evidence="2" key="1">
    <citation type="journal article" date="2020" name="Microb. Genom.">
        <title>Genetic diversity of clinical and environmental Mucorales isolates obtained from an investigation of mucormycosis cases among solid organ transplant recipients.</title>
        <authorList>
            <person name="Nguyen M.H."/>
            <person name="Kaul D."/>
            <person name="Muto C."/>
            <person name="Cheng S.J."/>
            <person name="Richter R.A."/>
            <person name="Bruno V.M."/>
            <person name="Liu G."/>
            <person name="Beyhan S."/>
            <person name="Sundermann A.J."/>
            <person name="Mounaud S."/>
            <person name="Pasculle A.W."/>
            <person name="Nierman W.C."/>
            <person name="Driscoll E."/>
            <person name="Cumbie R."/>
            <person name="Clancy C.J."/>
            <person name="Dupont C.L."/>
        </authorList>
    </citation>
    <scope>NUCLEOTIDE SEQUENCE</scope>
    <source>
        <strain evidence="2">GL11</strain>
    </source>
</reference>
<dbReference type="GO" id="GO:0016279">
    <property type="term" value="F:protein-lysine N-methyltransferase activity"/>
    <property type="evidence" value="ECO:0007669"/>
    <property type="project" value="TreeGrafter"/>
</dbReference>
<evidence type="ECO:0000259" key="1">
    <source>
        <dbReference type="Pfam" id="PF00856"/>
    </source>
</evidence>
<dbReference type="OrthoDB" id="441812at2759"/>
<dbReference type="PANTHER" id="PTHR13271">
    <property type="entry name" value="UNCHARACTERIZED PUTATIVE METHYLTRANSFERASE"/>
    <property type="match status" value="1"/>
</dbReference>
<feature type="domain" description="SET" evidence="1">
    <location>
        <begin position="27"/>
        <end position="238"/>
    </location>
</feature>
<dbReference type="Gene3D" id="3.90.1410.10">
    <property type="entry name" value="set domain protein methyltransferase, domain 1"/>
    <property type="match status" value="1"/>
</dbReference>
<dbReference type="Proteomes" id="UP000716291">
    <property type="component" value="Unassembled WGS sequence"/>
</dbReference>
<dbReference type="EMBL" id="JAANQT010002062">
    <property type="protein sequence ID" value="KAG1303242.1"/>
    <property type="molecule type" value="Genomic_DNA"/>
</dbReference>
<dbReference type="InterPro" id="IPR050600">
    <property type="entry name" value="SETD3_SETD6_MTase"/>
</dbReference>
<dbReference type="AlphaFoldDB" id="A0A9P6X1L8"/>
<name>A0A9P6X1L8_RHIOR</name>